<reference evidence="2" key="1">
    <citation type="submission" date="2016-11" db="EMBL/GenBank/DDBJ databases">
        <title>The genome sequence of Colletotrichum cuscutae.</title>
        <authorList>
            <person name="Baroncelli R."/>
        </authorList>
    </citation>
    <scope>NUCLEOTIDE SEQUENCE</scope>
    <source>
        <strain evidence="2">IMI 304802</strain>
    </source>
</reference>
<protein>
    <submittedName>
        <fullName evidence="2">Uncharacterized protein</fullName>
    </submittedName>
</protein>
<feature type="region of interest" description="Disordered" evidence="1">
    <location>
        <begin position="30"/>
        <end position="52"/>
    </location>
</feature>
<sequence length="203" mass="23382">MSWQTLPQSNCRCNYSRHRIALVWRAPWSRSKTWPGGSASSSGPTDGERCGSRLFEETSHQPPRVDFIFEFGVWLANRASKQSQYTARLSPHTHSPLVPRLPASRVFPSLETGNGKFHQHAPFQFLHHELTAGSSFPEHCHAAWKPRAVELPRSLESRSYRKSELVMWKPDNCLSFETPRECKETFTQVSRFPVDREGYRHGF</sequence>
<evidence type="ECO:0000256" key="1">
    <source>
        <dbReference type="SAM" id="MobiDB-lite"/>
    </source>
</evidence>
<evidence type="ECO:0000313" key="3">
    <source>
        <dbReference type="Proteomes" id="UP001239213"/>
    </source>
</evidence>
<comment type="caution">
    <text evidence="2">The sequence shown here is derived from an EMBL/GenBank/DDBJ whole genome shotgun (WGS) entry which is preliminary data.</text>
</comment>
<evidence type="ECO:0000313" key="2">
    <source>
        <dbReference type="EMBL" id="KAK1483732.1"/>
    </source>
</evidence>
<organism evidence="2 3">
    <name type="scientific">Colletotrichum cuscutae</name>
    <dbReference type="NCBI Taxonomy" id="1209917"/>
    <lineage>
        <taxon>Eukaryota</taxon>
        <taxon>Fungi</taxon>
        <taxon>Dikarya</taxon>
        <taxon>Ascomycota</taxon>
        <taxon>Pezizomycotina</taxon>
        <taxon>Sordariomycetes</taxon>
        <taxon>Hypocreomycetidae</taxon>
        <taxon>Glomerellales</taxon>
        <taxon>Glomerellaceae</taxon>
        <taxon>Colletotrichum</taxon>
        <taxon>Colletotrichum acutatum species complex</taxon>
    </lineage>
</organism>
<dbReference type="Proteomes" id="UP001239213">
    <property type="component" value="Unassembled WGS sequence"/>
</dbReference>
<gene>
    <name evidence="2" type="ORF">CCUS01_15667</name>
</gene>
<keyword evidence="3" id="KW-1185">Reference proteome</keyword>
<proteinExistence type="predicted"/>
<dbReference type="AlphaFoldDB" id="A0AAI9Y7J0"/>
<name>A0AAI9Y7J0_9PEZI</name>
<dbReference type="EMBL" id="MPDP01000083">
    <property type="protein sequence ID" value="KAK1483732.1"/>
    <property type="molecule type" value="Genomic_DNA"/>
</dbReference>
<accession>A0AAI9Y7J0</accession>